<dbReference type="GO" id="GO:0031047">
    <property type="term" value="P:regulatory ncRNA-mediated gene silencing"/>
    <property type="evidence" value="ECO:0007669"/>
    <property type="project" value="UniProtKB-KW"/>
</dbReference>
<dbReference type="Proteomes" id="UP001488838">
    <property type="component" value="Unassembled WGS sequence"/>
</dbReference>
<gene>
    <name evidence="17" type="ORF">U0070_005648</name>
</gene>
<dbReference type="InterPro" id="IPR011989">
    <property type="entry name" value="ARM-like"/>
</dbReference>
<evidence type="ECO:0000256" key="4">
    <source>
        <dbReference type="ARBA" id="ARBA00022448"/>
    </source>
</evidence>
<dbReference type="GO" id="GO:0005049">
    <property type="term" value="F:nuclear export signal receptor activity"/>
    <property type="evidence" value="ECO:0007669"/>
    <property type="project" value="InterPro"/>
</dbReference>
<dbReference type="EMBL" id="JBBHLL010000112">
    <property type="protein sequence ID" value="KAK7815536.1"/>
    <property type="molecule type" value="Genomic_DNA"/>
</dbReference>
<evidence type="ECO:0000256" key="2">
    <source>
        <dbReference type="ARBA" id="ARBA00004496"/>
    </source>
</evidence>
<name>A0AAW0IMX2_MYOGA</name>
<dbReference type="Pfam" id="PF19273">
    <property type="entry name" value="Exportin-5"/>
    <property type="match status" value="2"/>
</dbReference>
<accession>A0AAW0IMX2</accession>
<evidence type="ECO:0000259" key="15">
    <source>
        <dbReference type="Pfam" id="PF08389"/>
    </source>
</evidence>
<dbReference type="PANTHER" id="PTHR11223:SF3">
    <property type="entry name" value="EXPORTIN-5"/>
    <property type="match status" value="1"/>
</dbReference>
<dbReference type="Gene3D" id="1.25.10.10">
    <property type="entry name" value="Leucine-rich Repeat Variant"/>
    <property type="match status" value="1"/>
</dbReference>
<evidence type="ECO:0000256" key="1">
    <source>
        <dbReference type="ARBA" id="ARBA00004123"/>
    </source>
</evidence>
<keyword evidence="9" id="KW-0007">Acetylation</keyword>
<dbReference type="GO" id="GO:0005634">
    <property type="term" value="C:nucleus"/>
    <property type="evidence" value="ECO:0007669"/>
    <property type="project" value="UniProtKB-SubCell"/>
</dbReference>
<dbReference type="GO" id="GO:0000049">
    <property type="term" value="F:tRNA binding"/>
    <property type="evidence" value="ECO:0007669"/>
    <property type="project" value="UniProtKB-KW"/>
</dbReference>
<keyword evidence="11" id="KW-0539">Nucleus</keyword>
<sequence>MDMEQVNALCEELVKAVTVMMDPSSTQRYRLEALKVAGVLAPWACPETPIPGFPDGLSKLILSPASAAIGPPTRSCHFSVAFLPTTHFFSLLTGFPPQQAALVLTPGKPHIAWRSRSARANSVPNATLIALPIHSRLVVISDPQFCEEFKEKCPICVPCGLRLAEITQIAIVRHFGLQILEHVVKFRWNSMSRLEKVYLKNSVMELIANGTLNILEEENHIKDVLSRIVVEMIKREWPQHWPDMLMELDTLSRQGETQRELVMFILLRLAEDVVTFQTLPTQRRRDIQQTLTQNMERIFSFLLSTLQENVNKYQQMAKANCRVSTAALNTLAGYIDWVSLNHIVAENCKLLETLCLLLNEEELQLGAAECLLIAVSRKGKLDDRKPLMILFGDVAMHYILSAAQTADGGGLEEKHYLFLKRLCQVLCALGNLLCALLGLDANIQTPVNFGKYLESFLAFTTHPSQFLRSSTHMTWGALFRHEILSRDPSLLAIIPKYLRASMTNLVKMGFPSKTDSPSCEYSRFDFDSDEDFNAFFNASRAQQGEVLRWVCRLDTKTSFQMAAEWLKYQLSTPVDTGPVNSGAGEGGYCSIFSSSFVQWEAMTFFLESVINHMFRTIDKEEVPVSDGIELLQMVLNFEMKDPLILSCVLTNVSALFPFVTYKPELLPHVFSKAPRTRAVRNVRRHACSSINKMCRDYPDLVLPNFDMLYSHVKQLLSNELLLTQMEKSALMEALVLISNQFKNYERQKLFLEELMAPVVNIWLSEEMCRVLTDIDAFIAYVGADLKACDPAVEDPCGANRARITFCVHGILGVLRRTSWPSDLEEARAGGFLVGYTPSGNPIFRNPCTEQILRLLDNLLALVRTHNTLYTPEMLAKMAEPFTKVLDILESEKTSILGLPQPLLEVNEHPVYKTTLERMQRFFGILYENCYHILGKAGPSMQQDFYTVEDLATQLLGSAFVNLNNIPDFRLKSMLHILEMTLSNPEARVFVKPLVLFCPPEQYETLIAPILGPLFTYFHMRLSQKWHVINQRSVLCGEDEIAEDNPESQEMLEEQLVRMLTREVMDLINEEMMATEVAPSSVAELTDLGKCLMKHEVMSGTLLADAVTWLFTSVLKGLQMHGQHDGCMASLVHLAFQIYETLRPRYLEIRAVMEQIPEIHKESLDQFDCKLLNPSLQKAADKRRKDHFKRLIAGCIGKPLGEQFRKEVHIKNLPMLFKKPKPMLETEVLDNEGGGLATIFEP</sequence>
<dbReference type="Pfam" id="PF08389">
    <property type="entry name" value="Xpo1"/>
    <property type="match status" value="1"/>
</dbReference>
<evidence type="ECO:0000256" key="14">
    <source>
        <dbReference type="ARBA" id="ARBA00077871"/>
    </source>
</evidence>
<keyword evidence="5" id="KW-0963">Cytoplasm</keyword>
<keyword evidence="10" id="KW-0943">RNA-mediated gene silencing</keyword>
<feature type="domain" description="Exportin-5 C-terminal" evidence="16">
    <location>
        <begin position="1091"/>
        <end position="1201"/>
    </location>
</feature>
<dbReference type="AlphaFoldDB" id="A0AAW0IMX2"/>
<evidence type="ECO:0000256" key="5">
    <source>
        <dbReference type="ARBA" id="ARBA00022490"/>
    </source>
</evidence>
<keyword evidence="6" id="KW-0820">tRNA-binding</keyword>
<organism evidence="17 18">
    <name type="scientific">Myodes glareolus</name>
    <name type="common">Bank vole</name>
    <name type="synonym">Clethrionomys glareolus</name>
    <dbReference type="NCBI Taxonomy" id="447135"/>
    <lineage>
        <taxon>Eukaryota</taxon>
        <taxon>Metazoa</taxon>
        <taxon>Chordata</taxon>
        <taxon>Craniata</taxon>
        <taxon>Vertebrata</taxon>
        <taxon>Euteleostomi</taxon>
        <taxon>Mammalia</taxon>
        <taxon>Eutheria</taxon>
        <taxon>Euarchontoglires</taxon>
        <taxon>Glires</taxon>
        <taxon>Rodentia</taxon>
        <taxon>Myomorpha</taxon>
        <taxon>Muroidea</taxon>
        <taxon>Cricetidae</taxon>
        <taxon>Arvicolinae</taxon>
        <taxon>Myodes</taxon>
    </lineage>
</organism>
<comment type="function">
    <text evidence="12">Mediates the nuclear export of micro-RNA precursors, which form short hairpins. Also mediates the nuclear export of synthetic short hairpin RNAs used for RNA interference. In some circumstances can also mediate the nuclear export of deacylated and aminoacylated tRNAs. Specifically recognizes dsRNAs that lack a 5'-overhang in a sequence-independent manner, have only a short 3'-overhang, and that have a double-stranded length of at least 15 base-pairs. Binding is dependent on Ran-GTP.</text>
</comment>
<evidence type="ECO:0000313" key="18">
    <source>
        <dbReference type="Proteomes" id="UP001488838"/>
    </source>
</evidence>
<keyword evidence="18" id="KW-1185">Reference proteome</keyword>
<evidence type="ECO:0000256" key="7">
    <source>
        <dbReference type="ARBA" id="ARBA00022884"/>
    </source>
</evidence>
<evidence type="ECO:0000256" key="9">
    <source>
        <dbReference type="ARBA" id="ARBA00022990"/>
    </source>
</evidence>
<dbReference type="InterPro" id="IPR016024">
    <property type="entry name" value="ARM-type_fold"/>
</dbReference>
<evidence type="ECO:0000256" key="12">
    <source>
        <dbReference type="ARBA" id="ARBA00057045"/>
    </source>
</evidence>
<evidence type="ECO:0000256" key="13">
    <source>
        <dbReference type="ARBA" id="ARBA00073518"/>
    </source>
</evidence>
<dbReference type="GO" id="GO:0006405">
    <property type="term" value="P:RNA export from nucleus"/>
    <property type="evidence" value="ECO:0007669"/>
    <property type="project" value="TreeGrafter"/>
</dbReference>
<dbReference type="InterPro" id="IPR045478">
    <property type="entry name" value="Exportin-5_C"/>
</dbReference>
<comment type="subcellular location">
    <subcellularLocation>
        <location evidence="2">Cytoplasm</location>
    </subcellularLocation>
    <subcellularLocation>
        <location evidence="1">Nucleus</location>
    </subcellularLocation>
</comment>
<dbReference type="SUPFAM" id="SSF48371">
    <property type="entry name" value="ARM repeat"/>
    <property type="match status" value="1"/>
</dbReference>
<comment type="similarity">
    <text evidence="3">Belongs to the exportin family.</text>
</comment>
<dbReference type="GO" id="GO:0042565">
    <property type="term" value="C:RNA nuclear export complex"/>
    <property type="evidence" value="ECO:0007669"/>
    <property type="project" value="TreeGrafter"/>
</dbReference>
<evidence type="ECO:0000256" key="8">
    <source>
        <dbReference type="ARBA" id="ARBA00022927"/>
    </source>
</evidence>
<keyword evidence="8" id="KW-0653">Protein transport</keyword>
<keyword evidence="7" id="KW-0694">RNA-binding</keyword>
<evidence type="ECO:0000256" key="11">
    <source>
        <dbReference type="ARBA" id="ARBA00023242"/>
    </source>
</evidence>
<dbReference type="InterPro" id="IPR013598">
    <property type="entry name" value="Exportin-1/Importin-b-like"/>
</dbReference>
<evidence type="ECO:0000256" key="3">
    <source>
        <dbReference type="ARBA" id="ARBA00009466"/>
    </source>
</evidence>
<dbReference type="InterPro" id="IPR045065">
    <property type="entry name" value="XPO1/5"/>
</dbReference>
<evidence type="ECO:0000259" key="16">
    <source>
        <dbReference type="Pfam" id="PF19273"/>
    </source>
</evidence>
<dbReference type="GO" id="GO:0006611">
    <property type="term" value="P:protein export from nucleus"/>
    <property type="evidence" value="ECO:0007669"/>
    <property type="project" value="InterPro"/>
</dbReference>
<evidence type="ECO:0000256" key="10">
    <source>
        <dbReference type="ARBA" id="ARBA00023158"/>
    </source>
</evidence>
<dbReference type="GO" id="GO:0005737">
    <property type="term" value="C:cytoplasm"/>
    <property type="evidence" value="ECO:0007669"/>
    <property type="project" value="UniProtKB-SubCell"/>
</dbReference>
<proteinExistence type="inferred from homology"/>
<dbReference type="PANTHER" id="PTHR11223">
    <property type="entry name" value="EXPORTIN 1/5"/>
    <property type="match status" value="1"/>
</dbReference>
<feature type="domain" description="Exportin-1/Importin-beta-like" evidence="15">
    <location>
        <begin position="219"/>
        <end position="371"/>
    </location>
</feature>
<comment type="caution">
    <text evidence="17">The sequence shown here is derived from an EMBL/GenBank/DDBJ whole genome shotgun (WGS) entry which is preliminary data.</text>
</comment>
<reference evidence="17 18" key="1">
    <citation type="journal article" date="2023" name="bioRxiv">
        <title>Conserved and derived expression patterns and positive selection on dental genes reveal complex evolutionary context of ever-growing rodent molars.</title>
        <authorList>
            <person name="Calamari Z.T."/>
            <person name="Song A."/>
            <person name="Cohen E."/>
            <person name="Akter M."/>
            <person name="Roy R.D."/>
            <person name="Hallikas O."/>
            <person name="Christensen M.M."/>
            <person name="Li P."/>
            <person name="Marangoni P."/>
            <person name="Jernvall J."/>
            <person name="Klein O.D."/>
        </authorList>
    </citation>
    <scope>NUCLEOTIDE SEQUENCE [LARGE SCALE GENOMIC DNA]</scope>
    <source>
        <strain evidence="17">V071</strain>
    </source>
</reference>
<keyword evidence="4" id="KW-0813">Transport</keyword>
<evidence type="ECO:0000256" key="6">
    <source>
        <dbReference type="ARBA" id="ARBA00022555"/>
    </source>
</evidence>
<protein>
    <recommendedName>
        <fullName evidence="13">Exportin-5</fullName>
    </recommendedName>
    <alternativeName>
        <fullName evidence="14">Ran-binding protein 21</fullName>
    </alternativeName>
</protein>
<evidence type="ECO:0000313" key="17">
    <source>
        <dbReference type="EMBL" id="KAK7815536.1"/>
    </source>
</evidence>
<dbReference type="FunFam" id="1.25.10.10:FF:000204">
    <property type="entry name" value="Exportin 5"/>
    <property type="match status" value="1"/>
</dbReference>
<feature type="domain" description="Exportin-5 C-terminal" evidence="16">
    <location>
        <begin position="413"/>
        <end position="1074"/>
    </location>
</feature>